<keyword evidence="3 7" id="KW-0812">Transmembrane</keyword>
<evidence type="ECO:0000256" key="7">
    <source>
        <dbReference type="RuleBase" id="RU361218"/>
    </source>
</evidence>
<dbReference type="PANTHER" id="PTHR19282">
    <property type="entry name" value="TETRASPANIN"/>
    <property type="match status" value="1"/>
</dbReference>
<feature type="disulfide bond" evidence="6">
    <location>
        <begin position="155"/>
        <end position="170"/>
    </location>
</feature>
<keyword evidence="6" id="KW-1015">Disulfide bond</keyword>
<accession>A0A8J9ZY28</accession>
<dbReference type="InterPro" id="IPR000301">
    <property type="entry name" value="Tetraspanin_animals"/>
</dbReference>
<dbReference type="GO" id="GO:0005886">
    <property type="term" value="C:plasma membrane"/>
    <property type="evidence" value="ECO:0007669"/>
    <property type="project" value="TreeGrafter"/>
</dbReference>
<dbReference type="InterPro" id="IPR018503">
    <property type="entry name" value="Tetraspanin_CS"/>
</dbReference>
<feature type="transmembrane region" description="Helical" evidence="7">
    <location>
        <begin position="201"/>
        <end position="229"/>
    </location>
</feature>
<proteinExistence type="inferred from homology"/>
<dbReference type="AlphaFoldDB" id="A0A8J9ZY28"/>
<dbReference type="Gene3D" id="1.10.1450.10">
    <property type="entry name" value="Tetraspanin"/>
    <property type="match status" value="1"/>
</dbReference>
<dbReference type="PROSITE" id="PS00421">
    <property type="entry name" value="TM4_1"/>
    <property type="match status" value="1"/>
</dbReference>
<keyword evidence="5 7" id="KW-0472">Membrane</keyword>
<evidence type="ECO:0000256" key="1">
    <source>
        <dbReference type="ARBA" id="ARBA00004141"/>
    </source>
</evidence>
<evidence type="ECO:0000256" key="2">
    <source>
        <dbReference type="ARBA" id="ARBA00006840"/>
    </source>
</evidence>
<reference evidence="8" key="1">
    <citation type="submission" date="2022-01" db="EMBL/GenBank/DDBJ databases">
        <authorList>
            <person name="Braso-Vives M."/>
        </authorList>
    </citation>
    <scope>NUCLEOTIDE SEQUENCE</scope>
</reference>
<organism evidence="8 9">
    <name type="scientific">Branchiostoma lanceolatum</name>
    <name type="common">Common lancelet</name>
    <name type="synonym">Amphioxus lanceolatum</name>
    <dbReference type="NCBI Taxonomy" id="7740"/>
    <lineage>
        <taxon>Eukaryota</taxon>
        <taxon>Metazoa</taxon>
        <taxon>Chordata</taxon>
        <taxon>Cephalochordata</taxon>
        <taxon>Leptocardii</taxon>
        <taxon>Amphioxiformes</taxon>
        <taxon>Branchiostomatidae</taxon>
        <taxon>Branchiostoma</taxon>
    </lineage>
</organism>
<evidence type="ECO:0000313" key="9">
    <source>
        <dbReference type="Proteomes" id="UP000838412"/>
    </source>
</evidence>
<evidence type="ECO:0000256" key="3">
    <source>
        <dbReference type="ARBA" id="ARBA00022692"/>
    </source>
</evidence>
<gene>
    <name evidence="8" type="primary">CD9</name>
    <name evidence="8" type="ORF">BLAG_LOCUS17991</name>
</gene>
<dbReference type="Proteomes" id="UP000838412">
    <property type="component" value="Chromosome 4"/>
</dbReference>
<keyword evidence="9" id="KW-1185">Reference proteome</keyword>
<evidence type="ECO:0000256" key="4">
    <source>
        <dbReference type="ARBA" id="ARBA00022989"/>
    </source>
</evidence>
<dbReference type="PANTHER" id="PTHR19282:SF544">
    <property type="entry name" value="TETRASPANIN"/>
    <property type="match status" value="1"/>
</dbReference>
<evidence type="ECO:0000313" key="8">
    <source>
        <dbReference type="EMBL" id="CAH1263243.1"/>
    </source>
</evidence>
<evidence type="ECO:0000256" key="5">
    <source>
        <dbReference type="ARBA" id="ARBA00023136"/>
    </source>
</evidence>
<dbReference type="EMBL" id="OV696689">
    <property type="protein sequence ID" value="CAH1263243.1"/>
    <property type="molecule type" value="Genomic_DNA"/>
</dbReference>
<sequence>MGDLSGGMKCVKYTLFAFNFLFWLMGAAMLGLGIFLLVDSNTAGSVLSLNGVPTGELFAGGIVLVVAGSITMIVGFFGCCGAIKESQCMLVTFAVFLCCLVAVEIAVGVYYVVAKDRVNDLIENGLNSLANKNYTEYSTAEQALIDTLQKELECCGMNSTDDWNPKPTSCTCDISLANCETPGYWTRACTPQVIAFIARNIYIIGGVGIAFGVIMIIGAVLACCLCNAVKKSRNEIA</sequence>
<feature type="transmembrane region" description="Helical" evidence="7">
    <location>
        <begin position="58"/>
        <end position="83"/>
    </location>
</feature>
<dbReference type="SUPFAM" id="SSF48652">
    <property type="entry name" value="Tetraspanin"/>
    <property type="match status" value="1"/>
</dbReference>
<dbReference type="InterPro" id="IPR008952">
    <property type="entry name" value="Tetraspanin_EC2_sf"/>
</dbReference>
<comment type="subcellular location">
    <subcellularLocation>
        <location evidence="1 7">Membrane</location>
        <topology evidence="1 7">Multi-pass membrane protein</topology>
    </subcellularLocation>
</comment>
<feature type="transmembrane region" description="Helical" evidence="7">
    <location>
        <begin position="15"/>
        <end position="38"/>
    </location>
</feature>
<dbReference type="CDD" id="cd03127">
    <property type="entry name" value="tetraspanin_LEL"/>
    <property type="match status" value="1"/>
</dbReference>
<comment type="similarity">
    <text evidence="2 7">Belongs to the tetraspanin (TM4SF) family.</text>
</comment>
<protein>
    <recommendedName>
        <fullName evidence="7">Tetraspanin</fullName>
    </recommendedName>
</protein>
<feature type="transmembrane region" description="Helical" evidence="7">
    <location>
        <begin position="90"/>
        <end position="113"/>
    </location>
</feature>
<dbReference type="PIRSF" id="PIRSF002419">
    <property type="entry name" value="Tetraspanin"/>
    <property type="match status" value="1"/>
</dbReference>
<dbReference type="Pfam" id="PF00335">
    <property type="entry name" value="Tetraspanin"/>
    <property type="match status" value="1"/>
</dbReference>
<dbReference type="InterPro" id="IPR018499">
    <property type="entry name" value="Tetraspanin/Peripherin"/>
</dbReference>
<name>A0A8J9ZY28_BRALA</name>
<dbReference type="PRINTS" id="PR00259">
    <property type="entry name" value="TMFOUR"/>
</dbReference>
<evidence type="ECO:0000256" key="6">
    <source>
        <dbReference type="PIRSR" id="PIRSR002419-1"/>
    </source>
</evidence>
<dbReference type="OrthoDB" id="10033535at2759"/>
<keyword evidence="4 7" id="KW-1133">Transmembrane helix</keyword>